<evidence type="ECO:0000313" key="4">
    <source>
        <dbReference type="Proteomes" id="UP000184612"/>
    </source>
</evidence>
<sequence>MVKMMGFILSLAFLATGFLGLTNLLPVFTTYPVLANIGAIILGILGLLILIYAGRGGETAHQKREHSQQKEENVQLRKEASDQSKREIEQLIKENEQQRNIIEQHALQNSSEKGI</sequence>
<proteinExistence type="predicted"/>
<reference evidence="3 4" key="1">
    <citation type="submission" date="2016-12" db="EMBL/GenBank/DDBJ databases">
        <authorList>
            <person name="Song W.-J."/>
            <person name="Kurnit D.M."/>
        </authorList>
    </citation>
    <scope>NUCLEOTIDE SEQUENCE [LARGE SCALE GENOMIC DNA]</scope>
    <source>
        <strain evidence="3 4">DSM 12503</strain>
    </source>
</reference>
<keyword evidence="2" id="KW-0472">Membrane</keyword>
<evidence type="ECO:0000313" key="3">
    <source>
        <dbReference type="EMBL" id="SHO45473.1"/>
    </source>
</evidence>
<feature type="transmembrane region" description="Helical" evidence="2">
    <location>
        <begin position="34"/>
        <end position="54"/>
    </location>
</feature>
<dbReference type="AlphaFoldDB" id="A0A1M7Y194"/>
<accession>A0A1M7Y194</accession>
<keyword evidence="2" id="KW-0812">Transmembrane</keyword>
<dbReference type="STRING" id="1121345.SAMN02745217_00967"/>
<keyword evidence="4" id="KW-1185">Reference proteome</keyword>
<evidence type="ECO:0000256" key="1">
    <source>
        <dbReference type="SAM" id="MobiDB-lite"/>
    </source>
</evidence>
<dbReference type="Proteomes" id="UP000184612">
    <property type="component" value="Unassembled WGS sequence"/>
</dbReference>
<evidence type="ECO:0008006" key="5">
    <source>
        <dbReference type="Google" id="ProtNLM"/>
    </source>
</evidence>
<organism evidence="3 4">
    <name type="scientific">Anaerocolumna xylanovorans DSM 12503</name>
    <dbReference type="NCBI Taxonomy" id="1121345"/>
    <lineage>
        <taxon>Bacteria</taxon>
        <taxon>Bacillati</taxon>
        <taxon>Bacillota</taxon>
        <taxon>Clostridia</taxon>
        <taxon>Lachnospirales</taxon>
        <taxon>Lachnospiraceae</taxon>
        <taxon>Anaerocolumna</taxon>
    </lineage>
</organism>
<protein>
    <recommendedName>
        <fullName evidence="5">Lipopolysaccharide assembly protein A domain-containing protein</fullName>
    </recommendedName>
</protein>
<dbReference type="RefSeq" id="WP_073587607.1">
    <property type="nucleotide sequence ID" value="NZ_FRFD01000003.1"/>
</dbReference>
<evidence type="ECO:0000256" key="2">
    <source>
        <dbReference type="SAM" id="Phobius"/>
    </source>
</evidence>
<dbReference type="EMBL" id="FRFD01000003">
    <property type="protein sequence ID" value="SHO45473.1"/>
    <property type="molecule type" value="Genomic_DNA"/>
</dbReference>
<feature type="region of interest" description="Disordered" evidence="1">
    <location>
        <begin position="60"/>
        <end position="85"/>
    </location>
</feature>
<name>A0A1M7Y194_9FIRM</name>
<keyword evidence="2" id="KW-1133">Transmembrane helix</keyword>
<gene>
    <name evidence="3" type="ORF">SAMN02745217_00967</name>
</gene>